<dbReference type="SUPFAM" id="SSF101233">
    <property type="entry name" value="PWI domain"/>
    <property type="match status" value="1"/>
</dbReference>
<name>A0A8J8NVN1_HALGN</name>
<dbReference type="Proteomes" id="UP000785679">
    <property type="component" value="Unassembled WGS sequence"/>
</dbReference>
<dbReference type="Pfam" id="PF01480">
    <property type="entry name" value="PWI"/>
    <property type="match status" value="1"/>
</dbReference>
<evidence type="ECO:0000256" key="2">
    <source>
        <dbReference type="SAM" id="MobiDB-lite"/>
    </source>
</evidence>
<accession>A0A8J8NVN1</accession>
<dbReference type="PANTHER" id="PTHR47334:SF2">
    <property type="entry name" value="RNA-BINDING MOTIF PROTEIN 25"/>
    <property type="match status" value="1"/>
</dbReference>
<sequence>MQTRFGSTTNNEDEADVRKHKPLAKISEQAAQNIKQLEQDLKNRNHGSGAGESKRLDIRDYLNDEQKKQVLEKTKQLYMKLPKAADDILASPLNWGPLIKHEVLDKVARPWIGKKIKEYMNVEDLNVVNMVVKLLSQRPTVQQLRDKLKGIFDVKTEEFVVKVWQTMLFEQMKIDEGLYAQAQ</sequence>
<dbReference type="GO" id="GO:0006397">
    <property type="term" value="P:mRNA processing"/>
    <property type="evidence" value="ECO:0007669"/>
    <property type="project" value="UniProtKB-KW"/>
</dbReference>
<reference evidence="4" key="1">
    <citation type="submission" date="2019-06" db="EMBL/GenBank/DDBJ databases">
        <authorList>
            <person name="Zheng W."/>
        </authorList>
    </citation>
    <scope>NUCLEOTIDE SEQUENCE</scope>
    <source>
        <strain evidence="4">QDHG01</strain>
    </source>
</reference>
<feature type="compositionally biased region" description="Polar residues" evidence="2">
    <location>
        <begin position="1"/>
        <end position="10"/>
    </location>
</feature>
<evidence type="ECO:0000313" key="4">
    <source>
        <dbReference type="EMBL" id="TNV81011.1"/>
    </source>
</evidence>
<feature type="region of interest" description="Disordered" evidence="2">
    <location>
        <begin position="37"/>
        <end position="58"/>
    </location>
</feature>
<dbReference type="PANTHER" id="PTHR47334">
    <property type="entry name" value="SPLICING FACTOR PWI DOMAIN-CONTAINING PROTEIN / RNA RECOGNITION MOTIF (RRM)-CONTAINING PROTEIN"/>
    <property type="match status" value="1"/>
</dbReference>
<dbReference type="InterPro" id="IPR036483">
    <property type="entry name" value="PWI_dom_sf"/>
</dbReference>
<dbReference type="InterPro" id="IPR053294">
    <property type="entry name" value="RBM_PWI_domain"/>
</dbReference>
<feature type="region of interest" description="Disordered" evidence="2">
    <location>
        <begin position="1"/>
        <end position="22"/>
    </location>
</feature>
<dbReference type="OrthoDB" id="446269at2759"/>
<feature type="domain" description="PWI" evidence="3">
    <location>
        <begin position="86"/>
        <end position="183"/>
    </location>
</feature>
<dbReference type="InterPro" id="IPR002483">
    <property type="entry name" value="PWI_dom"/>
</dbReference>
<dbReference type="Gene3D" id="1.20.1390.10">
    <property type="entry name" value="PWI domain"/>
    <property type="match status" value="1"/>
</dbReference>
<proteinExistence type="predicted"/>
<evidence type="ECO:0000256" key="1">
    <source>
        <dbReference type="ARBA" id="ARBA00022664"/>
    </source>
</evidence>
<protein>
    <recommendedName>
        <fullName evidence="3">PWI domain-containing protein</fullName>
    </recommendedName>
</protein>
<dbReference type="PROSITE" id="PS51025">
    <property type="entry name" value="PWI"/>
    <property type="match status" value="1"/>
</dbReference>
<dbReference type="AlphaFoldDB" id="A0A8J8NVN1"/>
<keyword evidence="5" id="KW-1185">Reference proteome</keyword>
<gene>
    <name evidence="4" type="ORF">FGO68_gene14158</name>
</gene>
<organism evidence="4 5">
    <name type="scientific">Halteria grandinella</name>
    <dbReference type="NCBI Taxonomy" id="5974"/>
    <lineage>
        <taxon>Eukaryota</taxon>
        <taxon>Sar</taxon>
        <taxon>Alveolata</taxon>
        <taxon>Ciliophora</taxon>
        <taxon>Intramacronucleata</taxon>
        <taxon>Spirotrichea</taxon>
        <taxon>Stichotrichia</taxon>
        <taxon>Sporadotrichida</taxon>
        <taxon>Halteriidae</taxon>
        <taxon>Halteria</taxon>
    </lineage>
</organism>
<comment type="caution">
    <text evidence="4">The sequence shown here is derived from an EMBL/GenBank/DDBJ whole genome shotgun (WGS) entry which is preliminary data.</text>
</comment>
<keyword evidence="1" id="KW-0507">mRNA processing</keyword>
<evidence type="ECO:0000313" key="5">
    <source>
        <dbReference type="Proteomes" id="UP000785679"/>
    </source>
</evidence>
<dbReference type="EMBL" id="RRYP01006701">
    <property type="protein sequence ID" value="TNV81011.1"/>
    <property type="molecule type" value="Genomic_DNA"/>
</dbReference>
<dbReference type="SMART" id="SM00311">
    <property type="entry name" value="PWI"/>
    <property type="match status" value="1"/>
</dbReference>
<evidence type="ECO:0000259" key="3">
    <source>
        <dbReference type="PROSITE" id="PS51025"/>
    </source>
</evidence>